<evidence type="ECO:0000313" key="2">
    <source>
        <dbReference type="Proteomes" id="UP000313359"/>
    </source>
</evidence>
<proteinExistence type="predicted"/>
<accession>A0A5C2S400</accession>
<dbReference type="AlphaFoldDB" id="A0A5C2S400"/>
<organism evidence="1 2">
    <name type="scientific">Lentinus tigrinus ALCF2SS1-6</name>
    <dbReference type="NCBI Taxonomy" id="1328759"/>
    <lineage>
        <taxon>Eukaryota</taxon>
        <taxon>Fungi</taxon>
        <taxon>Dikarya</taxon>
        <taxon>Basidiomycota</taxon>
        <taxon>Agaricomycotina</taxon>
        <taxon>Agaricomycetes</taxon>
        <taxon>Polyporales</taxon>
        <taxon>Polyporaceae</taxon>
        <taxon>Lentinus</taxon>
    </lineage>
</organism>
<gene>
    <name evidence="1" type="ORF">L227DRAFT_193944</name>
</gene>
<protein>
    <submittedName>
        <fullName evidence="1">Uncharacterized protein</fullName>
    </submittedName>
</protein>
<evidence type="ECO:0000313" key="1">
    <source>
        <dbReference type="EMBL" id="RPD58335.1"/>
    </source>
</evidence>
<reference evidence="1" key="1">
    <citation type="journal article" date="2018" name="Genome Biol. Evol.">
        <title>Genomics and development of Lentinus tigrinus, a white-rot wood-decaying mushroom with dimorphic fruiting bodies.</title>
        <authorList>
            <person name="Wu B."/>
            <person name="Xu Z."/>
            <person name="Knudson A."/>
            <person name="Carlson A."/>
            <person name="Chen N."/>
            <person name="Kovaka S."/>
            <person name="LaButti K."/>
            <person name="Lipzen A."/>
            <person name="Pennachio C."/>
            <person name="Riley R."/>
            <person name="Schakwitz W."/>
            <person name="Umezawa K."/>
            <person name="Ohm R.A."/>
            <person name="Grigoriev I.V."/>
            <person name="Nagy L.G."/>
            <person name="Gibbons J."/>
            <person name="Hibbett D."/>
        </authorList>
    </citation>
    <scope>NUCLEOTIDE SEQUENCE [LARGE SCALE GENOMIC DNA]</scope>
    <source>
        <strain evidence="1">ALCF2SS1-6</strain>
    </source>
</reference>
<dbReference type="Proteomes" id="UP000313359">
    <property type="component" value="Unassembled WGS sequence"/>
</dbReference>
<dbReference type="EMBL" id="ML122276">
    <property type="protein sequence ID" value="RPD58335.1"/>
    <property type="molecule type" value="Genomic_DNA"/>
</dbReference>
<name>A0A5C2S400_9APHY</name>
<keyword evidence="2" id="KW-1185">Reference proteome</keyword>
<sequence>MTRTPRSLHAAPYSHDAASSLCRTATYPVCRQSLDRRRHRRLNARSENFKPYASGVDPLGMVLSLPCSLRPSPSSHCVPTYALTYWLGKLLGRRCGSMLPRVRLPGRQLCNVTCVAFSFSELFGHLRALDSGPSGARPYLVRISLIAVPRVLVVDLRHRILDCMFSASGALNEWSKRPTESCSHQQLHGIGFTVDLAQRAQGQRNSYT</sequence>